<accession>A0A507C1K0</accession>
<comment type="caution">
    <text evidence="2">The sequence shown here is derived from an EMBL/GenBank/DDBJ whole genome shotgun (WGS) entry which is preliminary data.</text>
</comment>
<feature type="region of interest" description="Disordered" evidence="1">
    <location>
        <begin position="61"/>
        <end position="93"/>
    </location>
</feature>
<evidence type="ECO:0000313" key="3">
    <source>
        <dbReference type="Proteomes" id="UP000320475"/>
    </source>
</evidence>
<evidence type="ECO:0000313" key="2">
    <source>
        <dbReference type="EMBL" id="TPX32939.1"/>
    </source>
</evidence>
<evidence type="ECO:0000256" key="1">
    <source>
        <dbReference type="SAM" id="MobiDB-lite"/>
    </source>
</evidence>
<gene>
    <name evidence="2" type="ORF">SeLEV6574_g08429</name>
</gene>
<name>A0A507C1K0_9FUNG</name>
<dbReference type="AlphaFoldDB" id="A0A507C1K0"/>
<proteinExistence type="predicted"/>
<organism evidence="2 3">
    <name type="scientific">Synchytrium endobioticum</name>
    <dbReference type="NCBI Taxonomy" id="286115"/>
    <lineage>
        <taxon>Eukaryota</taxon>
        <taxon>Fungi</taxon>
        <taxon>Fungi incertae sedis</taxon>
        <taxon>Chytridiomycota</taxon>
        <taxon>Chytridiomycota incertae sedis</taxon>
        <taxon>Chytridiomycetes</taxon>
        <taxon>Synchytriales</taxon>
        <taxon>Synchytriaceae</taxon>
        <taxon>Synchytrium</taxon>
    </lineage>
</organism>
<dbReference type="VEuPathDB" id="FungiDB:SeMB42_g06478"/>
<reference evidence="2 3" key="1">
    <citation type="journal article" date="2019" name="Sci. Rep.">
        <title>Comparative genomics of chytrid fungi reveal insights into the obligate biotrophic and pathogenic lifestyle of Synchytrium endobioticum.</title>
        <authorList>
            <person name="van de Vossenberg B.T.L.H."/>
            <person name="Warris S."/>
            <person name="Nguyen H.D.T."/>
            <person name="van Gent-Pelzer M.P.E."/>
            <person name="Joly D.L."/>
            <person name="van de Geest H.C."/>
            <person name="Bonants P.J.M."/>
            <person name="Smith D.S."/>
            <person name="Levesque C.A."/>
            <person name="van der Lee T.A.J."/>
        </authorList>
    </citation>
    <scope>NUCLEOTIDE SEQUENCE [LARGE SCALE GENOMIC DNA]</scope>
    <source>
        <strain evidence="2 3">LEV6574</strain>
    </source>
</reference>
<protein>
    <submittedName>
        <fullName evidence="2">Uncharacterized protein</fullName>
    </submittedName>
</protein>
<dbReference type="EMBL" id="QEAM01000934">
    <property type="protein sequence ID" value="TPX32939.1"/>
    <property type="molecule type" value="Genomic_DNA"/>
</dbReference>
<sequence length="93" mass="10091">MGDVQSTHRAVTILLHGYNNPRKADELLEYATVVLGGSNATIVLTKYHYDQVLDASSPIIKKETRSSRAPQTDAAISASSNAPNGKNKPELQR</sequence>
<dbReference type="Proteomes" id="UP000320475">
    <property type="component" value="Unassembled WGS sequence"/>
</dbReference>